<evidence type="ECO:0000256" key="3">
    <source>
        <dbReference type="ARBA" id="ARBA00022737"/>
    </source>
</evidence>
<dbReference type="FunFam" id="3.30.160.60:FF:001564">
    <property type="entry name" value="zinc finger protein 827 isoform X1"/>
    <property type="match status" value="1"/>
</dbReference>
<dbReference type="InterPro" id="IPR050331">
    <property type="entry name" value="Zinc_finger"/>
</dbReference>
<dbReference type="GO" id="GO:0043565">
    <property type="term" value="F:sequence-specific DNA binding"/>
    <property type="evidence" value="ECO:0007669"/>
    <property type="project" value="UniProtKB-ARBA"/>
</dbReference>
<dbReference type="SMART" id="SM00355">
    <property type="entry name" value="ZnF_C2H2"/>
    <property type="match status" value="9"/>
</dbReference>
<evidence type="ECO:0000256" key="1">
    <source>
        <dbReference type="ARBA" id="ARBA00004123"/>
    </source>
</evidence>
<name>A0AAD7W0I5_9TELE</name>
<evidence type="ECO:0000256" key="6">
    <source>
        <dbReference type="ARBA" id="ARBA00023242"/>
    </source>
</evidence>
<keyword evidence="5" id="KW-0862">Zinc</keyword>
<evidence type="ECO:0000313" key="11">
    <source>
        <dbReference type="Proteomes" id="UP001221898"/>
    </source>
</evidence>
<dbReference type="Proteomes" id="UP001221898">
    <property type="component" value="Unassembled WGS sequence"/>
</dbReference>
<feature type="region of interest" description="Disordered" evidence="8">
    <location>
        <begin position="46"/>
        <end position="77"/>
    </location>
</feature>
<dbReference type="Pfam" id="PF00096">
    <property type="entry name" value="zf-C2H2"/>
    <property type="match status" value="1"/>
</dbReference>
<dbReference type="PROSITE" id="PS50157">
    <property type="entry name" value="ZINC_FINGER_C2H2_2"/>
    <property type="match status" value="3"/>
</dbReference>
<feature type="region of interest" description="Disordered" evidence="8">
    <location>
        <begin position="138"/>
        <end position="165"/>
    </location>
</feature>
<keyword evidence="2" id="KW-0479">Metal-binding</keyword>
<feature type="compositionally biased region" description="Low complexity" evidence="8">
    <location>
        <begin position="149"/>
        <end position="165"/>
    </location>
</feature>
<dbReference type="GO" id="GO:0008270">
    <property type="term" value="F:zinc ion binding"/>
    <property type="evidence" value="ECO:0007669"/>
    <property type="project" value="UniProtKB-KW"/>
</dbReference>
<feature type="domain" description="C2H2-type" evidence="9">
    <location>
        <begin position="349"/>
        <end position="377"/>
    </location>
</feature>
<proteinExistence type="predicted"/>
<dbReference type="GO" id="GO:0045893">
    <property type="term" value="P:positive regulation of DNA-templated transcription"/>
    <property type="evidence" value="ECO:0007669"/>
    <property type="project" value="UniProtKB-ARBA"/>
</dbReference>
<dbReference type="InterPro" id="IPR036236">
    <property type="entry name" value="Znf_C2H2_sf"/>
</dbReference>
<evidence type="ECO:0000259" key="9">
    <source>
        <dbReference type="PROSITE" id="PS50157"/>
    </source>
</evidence>
<feature type="region of interest" description="Disordered" evidence="8">
    <location>
        <begin position="178"/>
        <end position="208"/>
    </location>
</feature>
<sequence>MVSAKTSDSGAQSEADPWLRGEQLYPCGVCGKVFGRQQTLTRHLTVHTEERNTSPSTQPSWDTNTEDNITTGHATEGSQRSNCPYYYSCLMCGFQAERNAQFVSHMTLHMDREEWMFSLCCTACHFICSDETEMRTHVNTGHTGPHPRSPLSETKSTSSSLSTLSDSINGVESAELLAPPTSASSQSSTGSQSGSSAGDGTGIVSPRRGRSARSAIGFDCVFCAFACKTRPAYERHLQIHLVSRALECDVCHTFLKTPEQLLEHKKCHAAPSGGLNRPDALDSHLKTHCRMQFKCRICQAVKASQPELEQHVRGHRLGSHYKCEQCGYLSKTANKLIEHVRVHTGERPFHCDRCGYCCRRKDNLNLHKKLKHGPRQTLRCPHCAFSTAQPCVLSRHARKHQAGGGGGAGGGAELGGGGGTAGAAGGGPLLSMSASLALQSVALSVSSRQRGPASSSSSPSSPSLSSLSPALCRLPPNGRPLSSPYERLRTCDPAHLVPLTTLFNSARFGRGGAFRARSSGPRPAPGHARSPATPSLAPAASPKHSFLAYLGLAERVQPLHTDFRARRGVGTCAIFSRIRRFIAAIASLSPRLFAEPLTRL</sequence>
<dbReference type="PROSITE" id="PS00028">
    <property type="entry name" value="ZINC_FINGER_C2H2_1"/>
    <property type="match status" value="5"/>
</dbReference>
<keyword evidence="4 7" id="KW-0863">Zinc-finger</keyword>
<dbReference type="GO" id="GO:0005694">
    <property type="term" value="C:chromosome"/>
    <property type="evidence" value="ECO:0007669"/>
    <property type="project" value="UniProtKB-ARBA"/>
</dbReference>
<evidence type="ECO:0000256" key="2">
    <source>
        <dbReference type="ARBA" id="ARBA00022723"/>
    </source>
</evidence>
<dbReference type="Gene3D" id="3.30.160.60">
    <property type="entry name" value="Classic Zinc Finger"/>
    <property type="match status" value="5"/>
</dbReference>
<keyword evidence="11" id="KW-1185">Reference proteome</keyword>
<keyword evidence="3" id="KW-0677">Repeat</keyword>
<evidence type="ECO:0000256" key="4">
    <source>
        <dbReference type="ARBA" id="ARBA00022771"/>
    </source>
</evidence>
<evidence type="ECO:0000256" key="5">
    <source>
        <dbReference type="ARBA" id="ARBA00022833"/>
    </source>
</evidence>
<evidence type="ECO:0000313" key="10">
    <source>
        <dbReference type="EMBL" id="KAJ8367492.1"/>
    </source>
</evidence>
<feature type="compositionally biased region" description="Low complexity" evidence="8">
    <location>
        <begin position="530"/>
        <end position="539"/>
    </location>
</feature>
<dbReference type="SUPFAM" id="SSF57667">
    <property type="entry name" value="beta-beta-alpha zinc fingers"/>
    <property type="match status" value="2"/>
</dbReference>
<dbReference type="GO" id="GO:0005634">
    <property type="term" value="C:nucleus"/>
    <property type="evidence" value="ECO:0007669"/>
    <property type="project" value="UniProtKB-SubCell"/>
</dbReference>
<keyword evidence="6" id="KW-0539">Nucleus</keyword>
<evidence type="ECO:0000256" key="8">
    <source>
        <dbReference type="SAM" id="MobiDB-lite"/>
    </source>
</evidence>
<protein>
    <recommendedName>
        <fullName evidence="9">C2H2-type domain-containing protein</fullName>
    </recommendedName>
</protein>
<accession>A0AAD7W0I5</accession>
<feature type="region of interest" description="Disordered" evidence="8">
    <location>
        <begin position="514"/>
        <end position="539"/>
    </location>
</feature>
<feature type="domain" description="C2H2-type" evidence="9">
    <location>
        <begin position="321"/>
        <end position="348"/>
    </location>
</feature>
<reference evidence="10" key="1">
    <citation type="journal article" date="2023" name="Science">
        <title>Genome structures resolve the early diversification of teleost fishes.</title>
        <authorList>
            <person name="Parey E."/>
            <person name="Louis A."/>
            <person name="Montfort J."/>
            <person name="Bouchez O."/>
            <person name="Roques C."/>
            <person name="Iampietro C."/>
            <person name="Lluch J."/>
            <person name="Castinel A."/>
            <person name="Donnadieu C."/>
            <person name="Desvignes T."/>
            <person name="Floi Bucao C."/>
            <person name="Jouanno E."/>
            <person name="Wen M."/>
            <person name="Mejri S."/>
            <person name="Dirks R."/>
            <person name="Jansen H."/>
            <person name="Henkel C."/>
            <person name="Chen W.J."/>
            <person name="Zahm M."/>
            <person name="Cabau C."/>
            <person name="Klopp C."/>
            <person name="Thompson A.W."/>
            <person name="Robinson-Rechavi M."/>
            <person name="Braasch I."/>
            <person name="Lecointre G."/>
            <person name="Bobe J."/>
            <person name="Postlethwait J.H."/>
            <person name="Berthelot C."/>
            <person name="Roest Crollius H."/>
            <person name="Guiguen Y."/>
        </authorList>
    </citation>
    <scope>NUCLEOTIDE SEQUENCE</scope>
    <source>
        <strain evidence="10">NC1722</strain>
    </source>
</reference>
<feature type="region of interest" description="Disordered" evidence="8">
    <location>
        <begin position="448"/>
        <end position="471"/>
    </location>
</feature>
<dbReference type="InterPro" id="IPR013087">
    <property type="entry name" value="Znf_C2H2_type"/>
</dbReference>
<feature type="domain" description="C2H2-type" evidence="9">
    <location>
        <begin position="25"/>
        <end position="52"/>
    </location>
</feature>
<comment type="caution">
    <text evidence="10">The sequence shown here is derived from an EMBL/GenBank/DDBJ whole genome shotgun (WGS) entry which is preliminary data.</text>
</comment>
<comment type="subcellular location">
    <subcellularLocation>
        <location evidence="1">Nucleus</location>
    </subcellularLocation>
</comment>
<dbReference type="PANTHER" id="PTHR16515">
    <property type="entry name" value="PR DOMAIN ZINC FINGER PROTEIN"/>
    <property type="match status" value="1"/>
</dbReference>
<dbReference type="EMBL" id="JAINUG010000473">
    <property type="protein sequence ID" value="KAJ8367492.1"/>
    <property type="molecule type" value="Genomic_DNA"/>
</dbReference>
<dbReference type="AlphaFoldDB" id="A0AAD7W0I5"/>
<feature type="compositionally biased region" description="Low complexity" evidence="8">
    <location>
        <begin position="182"/>
        <end position="198"/>
    </location>
</feature>
<evidence type="ECO:0000256" key="7">
    <source>
        <dbReference type="PROSITE-ProRule" id="PRU00042"/>
    </source>
</evidence>
<dbReference type="FunFam" id="3.30.160.60:FF:001732">
    <property type="entry name" value="Zgc:162936"/>
    <property type="match status" value="1"/>
</dbReference>
<dbReference type="FunFam" id="3.30.160.60:FF:000446">
    <property type="entry name" value="Zinc finger protein"/>
    <property type="match status" value="1"/>
</dbReference>
<dbReference type="PANTHER" id="PTHR16515:SF49">
    <property type="entry name" value="GASTRULA ZINC FINGER PROTEIN XLCGF49.1-LIKE-RELATED"/>
    <property type="match status" value="1"/>
</dbReference>
<feature type="compositionally biased region" description="Polar residues" evidence="8">
    <location>
        <begin position="53"/>
        <end position="77"/>
    </location>
</feature>
<gene>
    <name evidence="10" type="ORF">AAFF_G00317430</name>
</gene>
<organism evidence="10 11">
    <name type="scientific">Aldrovandia affinis</name>
    <dbReference type="NCBI Taxonomy" id="143900"/>
    <lineage>
        <taxon>Eukaryota</taxon>
        <taxon>Metazoa</taxon>
        <taxon>Chordata</taxon>
        <taxon>Craniata</taxon>
        <taxon>Vertebrata</taxon>
        <taxon>Euteleostomi</taxon>
        <taxon>Actinopterygii</taxon>
        <taxon>Neopterygii</taxon>
        <taxon>Teleostei</taxon>
        <taxon>Notacanthiformes</taxon>
        <taxon>Halosauridae</taxon>
        <taxon>Aldrovandia</taxon>
    </lineage>
</organism>